<dbReference type="PANTHER" id="PTHR43852:SF3">
    <property type="entry name" value="NUCLEOTIDYLTRANSFERASE"/>
    <property type="match status" value="1"/>
</dbReference>
<sequence length="131" mass="15611">MDKILEEDLKNLKELLEKYKKEKKVLLAYLFGSCAERKTHKRSDIDIAIYLTGSEKEKLQILENLLMCSKKKLDILRLDDEDESPFIIQKALKGIPLIEPDEEILYKLWDRVLHETEHIRLKRNIYLDLNE</sequence>
<evidence type="ECO:0000259" key="2">
    <source>
        <dbReference type="Pfam" id="PF18765"/>
    </source>
</evidence>
<organism evidence="3 4">
    <name type="scientific">Candidatus Thermodesulfobacterium syntrophicum</name>
    <dbReference type="NCBI Taxonomy" id="3060442"/>
    <lineage>
        <taxon>Bacteria</taxon>
        <taxon>Pseudomonadati</taxon>
        <taxon>Thermodesulfobacteriota</taxon>
        <taxon>Thermodesulfobacteria</taxon>
        <taxon>Thermodesulfobacteriales</taxon>
        <taxon>Thermodesulfobacteriaceae</taxon>
        <taxon>Thermodesulfobacterium</taxon>
    </lineage>
</organism>
<dbReference type="EMBL" id="JAPHEG010000005">
    <property type="protein sequence ID" value="MDF2953953.1"/>
    <property type="molecule type" value="Genomic_DNA"/>
</dbReference>
<proteinExistence type="predicted"/>
<dbReference type="InterPro" id="IPR052930">
    <property type="entry name" value="TA_antitoxin_MntA"/>
</dbReference>
<dbReference type="InterPro" id="IPR041633">
    <property type="entry name" value="Polbeta"/>
</dbReference>
<comment type="caution">
    <text evidence="3">The sequence shown here is derived from an EMBL/GenBank/DDBJ whole genome shotgun (WGS) entry which is preliminary data.</text>
</comment>
<name>A0AAE3TG16_9BACT</name>
<evidence type="ECO:0000313" key="4">
    <source>
        <dbReference type="Proteomes" id="UP001144110"/>
    </source>
</evidence>
<dbReference type="AlphaFoldDB" id="A0AAE3TG16"/>
<evidence type="ECO:0000313" key="3">
    <source>
        <dbReference type="EMBL" id="MDF2953953.1"/>
    </source>
</evidence>
<keyword evidence="1" id="KW-0175">Coiled coil</keyword>
<evidence type="ECO:0000256" key="1">
    <source>
        <dbReference type="SAM" id="Coils"/>
    </source>
</evidence>
<dbReference type="Pfam" id="PF18765">
    <property type="entry name" value="Polbeta"/>
    <property type="match status" value="1"/>
</dbReference>
<accession>A0AAE3TG16</accession>
<feature type="domain" description="Polymerase beta nucleotidyltransferase" evidence="2">
    <location>
        <begin position="14"/>
        <end position="103"/>
    </location>
</feature>
<gene>
    <name evidence="3" type="ORF">OD816_001198</name>
</gene>
<dbReference type="Gene3D" id="3.30.460.10">
    <property type="entry name" value="Beta Polymerase, domain 2"/>
    <property type="match status" value="1"/>
</dbReference>
<dbReference type="Proteomes" id="UP001144110">
    <property type="component" value="Unassembled WGS sequence"/>
</dbReference>
<protein>
    <recommendedName>
        <fullName evidence="2">Polymerase beta nucleotidyltransferase domain-containing protein</fullName>
    </recommendedName>
</protein>
<dbReference type="InterPro" id="IPR043519">
    <property type="entry name" value="NT_sf"/>
</dbReference>
<dbReference type="PANTHER" id="PTHR43852">
    <property type="entry name" value="NUCLEOTIDYLTRANSFERASE"/>
    <property type="match status" value="1"/>
</dbReference>
<dbReference type="SUPFAM" id="SSF81301">
    <property type="entry name" value="Nucleotidyltransferase"/>
    <property type="match status" value="1"/>
</dbReference>
<dbReference type="CDD" id="cd05403">
    <property type="entry name" value="NT_KNTase_like"/>
    <property type="match status" value="1"/>
</dbReference>
<feature type="coiled-coil region" evidence="1">
    <location>
        <begin position="2"/>
        <end position="29"/>
    </location>
</feature>
<reference evidence="3" key="1">
    <citation type="submission" date="2022-11" db="EMBL/GenBank/DDBJ databases">
        <title>Candidatus Alkanophaga archaea from heated hydrothermal vent sediment oxidize petroleum alkanes.</title>
        <authorList>
            <person name="Zehnle H."/>
            <person name="Laso-Perez R."/>
            <person name="Lipp J."/>
            <person name="Teske A."/>
            <person name="Wegener G."/>
        </authorList>
    </citation>
    <scope>NUCLEOTIDE SEQUENCE</scope>
    <source>
        <strain evidence="3">MCA70</strain>
    </source>
</reference>